<dbReference type="Proteomes" id="UP000277204">
    <property type="component" value="Unassembled WGS sequence"/>
</dbReference>
<accession>A0A3P8EC99</accession>
<dbReference type="EMBL" id="UZAI01020630">
    <property type="protein sequence ID" value="VDP52530.1"/>
    <property type="molecule type" value="Genomic_DNA"/>
</dbReference>
<sequence>MEGINLLQIHGKEEQFIKNNVVDRLSSLSPTSIHTPSPPMLSLADGLSTNDIDLPTSLNDIISSNHNNHNNHSCNNDNTVSFISKSHHSFGNELNNRPPPCLSLYDSGLLIVHSKSNDSSINSLSSSSSPSSSSSDSTAKAVDYSLANNLHCVHRHYELGCTSNRCLTDPSRTSHKFNSSFSFPLYVETNLDDDDDDVVNTGITTTATTSVTTASNDRDCMLSSLSETKILRQQQHYQRNNRLIQQDDNLITTTLCSEISVHSLSDAVISTNRSLLFKGLRKSLHNRTHHSWPTSPIHLSSSCKSAPSNYKFQNNDYTIRGSESSSSSSSSSPPILCRAVNNCTPLTAPSLIPFNTTDNHKSPLVGSCHSVRNHQLNHSPLPPVLITNDVKPETILSPIFKDSYVNGQLMNYTTDTDGLTLIASYNGDDLVNNPSKSLSSFDNNSLSSMISQDSSSEQTVAMCLSDSLSPPFLEDSQDFFNGNNFTEKKRNNLLNDRTLTYNFKHNHQMDIYSHHNSNNNALRSRHTSEPSKIIMMMDMVCYYPMGNCRRCHSHPNLKFCTNSLLSEVRITLEDDNDTTTIITQPALGSPVSHRSLLEEQSDDYLVKVSADLLNLPLFSENLNISNQPMIAVSSQHYESLSCVTQSPILSLCSHSPVVDEISSYVVDKQDTIPVDSNHPSKLLSPSSSSCSPTNESNVFQSSIISSNNPINLCNCAPNPLDICSTMSTTVTVTSCNTDTDTLSYLNSTQTSSKPLDIQNISFPEEEIDFVTDSNVNLSVVSPTCVTYPNNNPSAVNSLSLTSTIPLSTMGLSLISDSIVCSVIPDIPNPIITTTVHIDVTRNNPTIGQHFSSSKDQYLSEYTSPEREHIPVVVSDHEPDFDSTELTHIHRHLQFENNNRHEYIDNKNTVITKEFFHTPLSNHDDKTLLCDTDDILSESSNFVSPDTDQLVCGSTHSYSSSVLSNILDQSDSVIVTSSNTITTTTTINDINFSNNLSKSCDMNLLSTNYSGQLSSLPLINMEVFPVTTCTTVGVPSQSDNCCINNISRGIGSVLSSSSSHFPVIHQSTDLGSFPYESDFSYQQQLNIYDSIPMRTCPQLNSSSIPTPSSRITTSRSKTKRDGNTKKSLKTTCRQSRSCSSISPVSLPIQWPEGNPLKSSYARHASYQVVPINQSTYNITCDQYNPSDLFGSTGFPSITCHSLTPGQIVHTSQNNNLSDSYLCRASNAMGTCESLRLPTTSYCYLTPMSSYGVNMSTQQPFDTCSNFQNPSQLCGMDPVPCSMSNLPNSCNLEPQLPHLSVAQNYQCIPSSFPFSHHANSQSLLPSGVNQFIPEMGNNSSCQSLSTTIKTDRTLHINQLSSTPVYPVYSGNFSFPLVVTSTRDVPSSNLQLSTSTGCTASQINNPLLVKPDYFNYSGNCNLNQPSILPCTERNVQPCNIVDNTSSLTQLSGSYCSGIQQQPTFQNTSSDFLSNISSNISSNQFIMVNTTTAATNSIVDDITVTSTHIPYPGGNCRNNRDSDINSSIGRLSQHDILPPDTTLPFSTIVDTYHPKDALYNANNNNYYYYHCSDSQNNLSLLDSPVVMQSPSLVGWTPTDLVNRTGHFTQIPYHPMPT</sequence>
<feature type="region of interest" description="Disordered" evidence="1">
    <location>
        <begin position="1098"/>
        <end position="1126"/>
    </location>
</feature>
<name>A0A3P8EC99_9TREM</name>
<feature type="compositionally biased region" description="Low complexity" evidence="1">
    <location>
        <begin position="1100"/>
        <end position="1114"/>
    </location>
</feature>
<evidence type="ECO:0000256" key="1">
    <source>
        <dbReference type="SAM" id="MobiDB-lite"/>
    </source>
</evidence>
<keyword evidence="3" id="KW-1185">Reference proteome</keyword>
<gene>
    <name evidence="2" type="ORF">SMRZ_LOCUS24719</name>
</gene>
<evidence type="ECO:0000313" key="2">
    <source>
        <dbReference type="EMBL" id="VDP52530.1"/>
    </source>
</evidence>
<evidence type="ECO:0000313" key="3">
    <source>
        <dbReference type="Proteomes" id="UP000277204"/>
    </source>
</evidence>
<protein>
    <submittedName>
        <fullName evidence="2">Uncharacterized protein</fullName>
    </submittedName>
</protein>
<organism evidence="2 3">
    <name type="scientific">Schistosoma margrebowiei</name>
    <dbReference type="NCBI Taxonomy" id="48269"/>
    <lineage>
        <taxon>Eukaryota</taxon>
        <taxon>Metazoa</taxon>
        <taxon>Spiralia</taxon>
        <taxon>Lophotrochozoa</taxon>
        <taxon>Platyhelminthes</taxon>
        <taxon>Trematoda</taxon>
        <taxon>Digenea</taxon>
        <taxon>Strigeidida</taxon>
        <taxon>Schistosomatoidea</taxon>
        <taxon>Schistosomatidae</taxon>
        <taxon>Schistosoma</taxon>
    </lineage>
</organism>
<reference evidence="2 3" key="1">
    <citation type="submission" date="2018-11" db="EMBL/GenBank/DDBJ databases">
        <authorList>
            <consortium name="Pathogen Informatics"/>
        </authorList>
    </citation>
    <scope>NUCLEOTIDE SEQUENCE [LARGE SCALE GENOMIC DNA]</scope>
    <source>
        <strain evidence="2 3">Zambia</strain>
    </source>
</reference>
<proteinExistence type="predicted"/>